<keyword evidence="3" id="KW-0520">NAD</keyword>
<dbReference type="EMBL" id="KN846963">
    <property type="protein sequence ID" value="KIW62486.1"/>
    <property type="molecule type" value="Genomic_DNA"/>
</dbReference>
<name>A0A0D2CBU4_9EURO</name>
<dbReference type="InterPro" id="IPR016161">
    <property type="entry name" value="Ald_DH/histidinol_DH"/>
</dbReference>
<organism evidence="5 6">
    <name type="scientific">Phialophora macrospora</name>
    <dbReference type="NCBI Taxonomy" id="1851006"/>
    <lineage>
        <taxon>Eukaryota</taxon>
        <taxon>Fungi</taxon>
        <taxon>Dikarya</taxon>
        <taxon>Ascomycota</taxon>
        <taxon>Pezizomycotina</taxon>
        <taxon>Eurotiomycetes</taxon>
        <taxon>Chaetothyriomycetidae</taxon>
        <taxon>Chaetothyriales</taxon>
        <taxon>Herpotrichiellaceae</taxon>
        <taxon>Phialophora</taxon>
    </lineage>
</organism>
<dbReference type="Proteomes" id="UP000054266">
    <property type="component" value="Unassembled WGS sequence"/>
</dbReference>
<dbReference type="Gene3D" id="3.40.309.10">
    <property type="entry name" value="Aldehyde Dehydrogenase, Chain A, domain 2"/>
    <property type="match status" value="1"/>
</dbReference>
<dbReference type="InterPro" id="IPR015590">
    <property type="entry name" value="Aldehyde_DH_dom"/>
</dbReference>
<dbReference type="PANTHER" id="PTHR42986:SF1">
    <property type="entry name" value="BENZALDEHYDE DEHYDROGENASE YFMT"/>
    <property type="match status" value="1"/>
</dbReference>
<comment type="similarity">
    <text evidence="1">Belongs to the aldehyde dehydrogenase family.</text>
</comment>
<dbReference type="FunFam" id="3.40.605.10:FF:000063">
    <property type="entry name" value="Succinate-semialdehyde dehydrogenase, mitochondrial"/>
    <property type="match status" value="1"/>
</dbReference>
<keyword evidence="6" id="KW-1185">Reference proteome</keyword>
<feature type="domain" description="Aldehyde dehydrogenase" evidence="4">
    <location>
        <begin position="28"/>
        <end position="474"/>
    </location>
</feature>
<evidence type="ECO:0000256" key="2">
    <source>
        <dbReference type="ARBA" id="ARBA00023002"/>
    </source>
</evidence>
<evidence type="ECO:0000256" key="3">
    <source>
        <dbReference type="ARBA" id="ARBA00023027"/>
    </source>
</evidence>
<dbReference type="Pfam" id="PF00171">
    <property type="entry name" value="Aldedh"/>
    <property type="match status" value="1"/>
</dbReference>
<reference evidence="5 6" key="1">
    <citation type="submission" date="2015-01" db="EMBL/GenBank/DDBJ databases">
        <title>The Genome Sequence of Capronia semiimmersa CBS27337.</title>
        <authorList>
            <consortium name="The Broad Institute Genomics Platform"/>
            <person name="Cuomo C."/>
            <person name="de Hoog S."/>
            <person name="Gorbushina A."/>
            <person name="Stielow B."/>
            <person name="Teixiera M."/>
            <person name="Abouelleil A."/>
            <person name="Chapman S.B."/>
            <person name="Priest M."/>
            <person name="Young S.K."/>
            <person name="Wortman J."/>
            <person name="Nusbaum C."/>
            <person name="Birren B."/>
        </authorList>
    </citation>
    <scope>NUCLEOTIDE SEQUENCE [LARGE SCALE GENOMIC DNA]</scope>
    <source>
        <strain evidence="5 6">CBS 27337</strain>
    </source>
</reference>
<keyword evidence="2" id="KW-0560">Oxidoreductase</keyword>
<dbReference type="SUPFAM" id="SSF53720">
    <property type="entry name" value="ALDH-like"/>
    <property type="match status" value="1"/>
</dbReference>
<evidence type="ECO:0000313" key="5">
    <source>
        <dbReference type="EMBL" id="KIW62486.1"/>
    </source>
</evidence>
<dbReference type="PROSITE" id="PS00070">
    <property type="entry name" value="ALDEHYDE_DEHYDR_CYS"/>
    <property type="match status" value="1"/>
</dbReference>
<dbReference type="PANTHER" id="PTHR42986">
    <property type="entry name" value="BENZALDEHYDE DEHYDROGENASE YFMT"/>
    <property type="match status" value="1"/>
</dbReference>
<dbReference type="HOGENOM" id="CLU_005391_1_0_1"/>
<evidence type="ECO:0000313" key="6">
    <source>
        <dbReference type="Proteomes" id="UP000054266"/>
    </source>
</evidence>
<proteinExistence type="inferred from homology"/>
<dbReference type="CDD" id="cd07105">
    <property type="entry name" value="ALDH_SaliADH"/>
    <property type="match status" value="1"/>
</dbReference>
<dbReference type="GO" id="GO:0016620">
    <property type="term" value="F:oxidoreductase activity, acting on the aldehyde or oxo group of donors, NAD or NADP as acceptor"/>
    <property type="evidence" value="ECO:0007669"/>
    <property type="project" value="InterPro"/>
</dbReference>
<dbReference type="InterPro" id="IPR016163">
    <property type="entry name" value="Ald_DH_C"/>
</dbReference>
<dbReference type="Gene3D" id="3.40.605.10">
    <property type="entry name" value="Aldehyde Dehydrogenase, Chain A, domain 1"/>
    <property type="match status" value="1"/>
</dbReference>
<gene>
    <name evidence="5" type="ORF">PV04_10659</name>
</gene>
<accession>A0A0D2CBU4</accession>
<sequence length="484" mass="51195">MDSTAVEIPAPEVVPLWIDNQPVSPGVTFPVTNPKTGKVVWEAAGATRDIAQAAVDSAAKAFLTWSCTPPKEKRRIFLKAADLVRARRDEIIQTIVDETGSTVEWAAGINADLGAEFLEELASLATTCTMGYLPTTESDARLAMVFKEPYGVIVGIAPWNAPFILAIRAVAAPLICGNTAVLKASELSPKTHSIVGRLLGDAGLPPGVLNIIQHSREDAAEVVGTLISHPAVRKINFTGSTAVGRAIAQQAGRHLKPLLLELGGKASCIVLEDADLVEAARAVVTGGFLHHGQICMGTERVIVMRSIYTEFLSRLREEAAAFKGVGVAVTPAAAQKTASLVESAISQGARLEYGEPLVNGSALQPTILSGLTKDMDLFYTESFGPTISLMSVSGTDEAVALANDTEYGLSAAIFSRDVSKAIMLARRLQTGACHINAMTVHDEATLPHGGVKASGFGRFGAQWGMDEFLQTKTVTVLDTVARKL</sequence>
<protein>
    <recommendedName>
        <fullName evidence="4">Aldehyde dehydrogenase domain-containing protein</fullName>
    </recommendedName>
</protein>
<evidence type="ECO:0000259" key="4">
    <source>
        <dbReference type="Pfam" id="PF00171"/>
    </source>
</evidence>
<dbReference type="InterPro" id="IPR016162">
    <property type="entry name" value="Ald_DH_N"/>
</dbReference>
<dbReference type="AlphaFoldDB" id="A0A0D2CBU4"/>
<evidence type="ECO:0000256" key="1">
    <source>
        <dbReference type="ARBA" id="ARBA00009986"/>
    </source>
</evidence>
<dbReference type="InterPro" id="IPR016160">
    <property type="entry name" value="Ald_DH_CS_CYS"/>
</dbReference>
<dbReference type="STRING" id="5601.A0A0D2CBU4"/>